<comment type="caution">
    <text evidence="2">The sequence shown here is derived from an EMBL/GenBank/DDBJ whole genome shotgun (WGS) entry which is preliminary data.</text>
</comment>
<sequence>MVRRPNKISACEVPRWLGHVLPLVARKIPSCLSWLPNKWKISIYLKAGKITWPGRRRKVPDLGAGTHDQRQDPDLGAGTRDLEEGTRTLGAGTWKTEAGPGWRCMTFDSDDLEVENQEGPQCRFDPGGCFLTQRSVGSPEVPLDPEVVFRPGGYKEPGGLPFPGEATTGTCWDFAFYRSEAGHYRAPMLHAAFCRKPLSDLGVLVMDSETQTPGFFCFPRLEKQELCIAPCTWQYLCNMQTP</sequence>
<reference evidence="2" key="1">
    <citation type="submission" date="2019-12" db="EMBL/GenBank/DDBJ databases">
        <title>Genome sequencing and annotation of Brassica cretica.</title>
        <authorList>
            <person name="Studholme D.J."/>
            <person name="Sarris P.F."/>
        </authorList>
    </citation>
    <scope>NUCLEOTIDE SEQUENCE</scope>
    <source>
        <strain evidence="2">PFS-102/07</strain>
        <tissue evidence="2">Leaf</tissue>
    </source>
</reference>
<accession>A0A8S9FLK8</accession>
<proteinExistence type="predicted"/>
<dbReference type="AlphaFoldDB" id="A0A8S9FLK8"/>
<evidence type="ECO:0000256" key="1">
    <source>
        <dbReference type="SAM" id="MobiDB-lite"/>
    </source>
</evidence>
<dbReference type="EMBL" id="QGKY02002305">
    <property type="protein sequence ID" value="KAF2534685.1"/>
    <property type="molecule type" value="Genomic_DNA"/>
</dbReference>
<name>A0A8S9FLK8_BRACR</name>
<feature type="region of interest" description="Disordered" evidence="1">
    <location>
        <begin position="56"/>
        <end position="85"/>
    </location>
</feature>
<protein>
    <submittedName>
        <fullName evidence="2">Uncharacterized protein</fullName>
    </submittedName>
</protein>
<gene>
    <name evidence="2" type="ORF">F2Q70_00030025</name>
</gene>
<evidence type="ECO:0000313" key="2">
    <source>
        <dbReference type="EMBL" id="KAF2534685.1"/>
    </source>
</evidence>
<organism evidence="2">
    <name type="scientific">Brassica cretica</name>
    <name type="common">Mustard</name>
    <dbReference type="NCBI Taxonomy" id="69181"/>
    <lineage>
        <taxon>Eukaryota</taxon>
        <taxon>Viridiplantae</taxon>
        <taxon>Streptophyta</taxon>
        <taxon>Embryophyta</taxon>
        <taxon>Tracheophyta</taxon>
        <taxon>Spermatophyta</taxon>
        <taxon>Magnoliopsida</taxon>
        <taxon>eudicotyledons</taxon>
        <taxon>Gunneridae</taxon>
        <taxon>Pentapetalae</taxon>
        <taxon>rosids</taxon>
        <taxon>malvids</taxon>
        <taxon>Brassicales</taxon>
        <taxon>Brassicaceae</taxon>
        <taxon>Brassiceae</taxon>
        <taxon>Brassica</taxon>
    </lineage>
</organism>